<evidence type="ECO:0000313" key="3">
    <source>
        <dbReference type="Proteomes" id="UP001518990"/>
    </source>
</evidence>
<comment type="similarity">
    <text evidence="1">Belongs to the short-chain dehydrogenases/reductases (SDR) family.</text>
</comment>
<dbReference type="InterPro" id="IPR002347">
    <property type="entry name" value="SDR_fam"/>
</dbReference>
<reference evidence="2 3" key="1">
    <citation type="submission" date="2020-09" db="EMBL/GenBank/DDBJ databases">
        <title>Roseomonas.</title>
        <authorList>
            <person name="Zhu W."/>
        </authorList>
    </citation>
    <scope>NUCLEOTIDE SEQUENCE [LARGE SCALE GENOMIC DNA]</scope>
    <source>
        <strain evidence="2 3">1311</strain>
    </source>
</reference>
<dbReference type="PANTHER" id="PTHR42760">
    <property type="entry name" value="SHORT-CHAIN DEHYDROGENASES/REDUCTASES FAMILY MEMBER"/>
    <property type="match status" value="1"/>
</dbReference>
<dbReference type="PANTHER" id="PTHR42760:SF40">
    <property type="entry name" value="3-OXOACYL-[ACYL-CARRIER-PROTEIN] REDUCTASE, CHLOROPLASTIC"/>
    <property type="match status" value="1"/>
</dbReference>
<gene>
    <name evidence="2" type="ORF">IAI60_09100</name>
</gene>
<dbReference type="PRINTS" id="PR00081">
    <property type="entry name" value="GDHRDH"/>
</dbReference>
<dbReference type="InterPro" id="IPR036291">
    <property type="entry name" value="NAD(P)-bd_dom_sf"/>
</dbReference>
<dbReference type="CDD" id="cd05233">
    <property type="entry name" value="SDR_c"/>
    <property type="match status" value="1"/>
</dbReference>
<evidence type="ECO:0000256" key="1">
    <source>
        <dbReference type="ARBA" id="ARBA00006484"/>
    </source>
</evidence>
<organism evidence="2 3">
    <name type="scientific">Roseomonas marmotae</name>
    <dbReference type="NCBI Taxonomy" id="2768161"/>
    <lineage>
        <taxon>Bacteria</taxon>
        <taxon>Pseudomonadati</taxon>
        <taxon>Pseudomonadota</taxon>
        <taxon>Alphaproteobacteria</taxon>
        <taxon>Acetobacterales</taxon>
        <taxon>Roseomonadaceae</taxon>
        <taxon>Roseomonas</taxon>
    </lineage>
</organism>
<accession>A0ABS3KCV5</accession>
<dbReference type="PROSITE" id="PS00061">
    <property type="entry name" value="ADH_SHORT"/>
    <property type="match status" value="1"/>
</dbReference>
<dbReference type="Pfam" id="PF13561">
    <property type="entry name" value="adh_short_C2"/>
    <property type="match status" value="1"/>
</dbReference>
<protein>
    <submittedName>
        <fullName evidence="2">SDR family oxidoreductase</fullName>
    </submittedName>
</protein>
<dbReference type="SUPFAM" id="SSF51735">
    <property type="entry name" value="NAD(P)-binding Rossmann-fold domains"/>
    <property type="match status" value="1"/>
</dbReference>
<dbReference type="EMBL" id="JACTNF010000008">
    <property type="protein sequence ID" value="MBO1074765.1"/>
    <property type="molecule type" value="Genomic_DNA"/>
</dbReference>
<dbReference type="Proteomes" id="UP001518990">
    <property type="component" value="Unassembled WGS sequence"/>
</dbReference>
<name>A0ABS3KCV5_9PROT</name>
<sequence length="256" mass="26255">MIRYDLRGRRALVTGGASGIGLATVRMLAEAGARVAVNHLPGDARAETALVELRAAGHDVLAAPGNVGDAVAGPRMVEQALAGLGGLDFLVNNAGTPGTTSLIPPTALELLTEELWQAVLQVNLLGVFRCAKAAAPALKEAGGAVVNVASIAGIDSPGSSMAYGATKAGVISLTKNLARGLAPDVRVNAIAPGAVDSPWMVEWTEERRQASASKALLKRRCQPEDLAEVILFLLAGARMVTGQTLVVDGGLTLEAR</sequence>
<comment type="caution">
    <text evidence="2">The sequence shown here is derived from an EMBL/GenBank/DDBJ whole genome shotgun (WGS) entry which is preliminary data.</text>
</comment>
<evidence type="ECO:0000313" key="2">
    <source>
        <dbReference type="EMBL" id="MBO1074765.1"/>
    </source>
</evidence>
<proteinExistence type="inferred from homology"/>
<keyword evidence="3" id="KW-1185">Reference proteome</keyword>
<dbReference type="PRINTS" id="PR00080">
    <property type="entry name" value="SDRFAMILY"/>
</dbReference>
<dbReference type="RefSeq" id="WP_207446536.1">
    <property type="nucleotide sequence ID" value="NZ_CP061091.1"/>
</dbReference>
<dbReference type="InterPro" id="IPR020904">
    <property type="entry name" value="Sc_DH/Rdtase_CS"/>
</dbReference>
<dbReference type="Gene3D" id="3.40.50.720">
    <property type="entry name" value="NAD(P)-binding Rossmann-like Domain"/>
    <property type="match status" value="1"/>
</dbReference>